<evidence type="ECO:0000313" key="5">
    <source>
        <dbReference type="Proteomes" id="UP000471705"/>
    </source>
</evidence>
<name>A0A7K3VP70_RHILE</name>
<dbReference type="PANTHER" id="PTHR43864">
    <property type="entry name" value="HYPOXANTHINE/GUANINE PHOSPHORIBOSYLTRANSFERASE"/>
    <property type="match status" value="1"/>
</dbReference>
<evidence type="ECO:0000313" key="4">
    <source>
        <dbReference type="EMBL" id="NEK18986.1"/>
    </source>
</evidence>
<dbReference type="Proteomes" id="UP000471705">
    <property type="component" value="Unassembled WGS sequence"/>
</dbReference>
<proteinExistence type="predicted"/>
<keyword evidence="1 4" id="KW-0808">Transferase</keyword>
<dbReference type="Gene3D" id="3.40.50.2020">
    <property type="match status" value="1"/>
</dbReference>
<accession>A0A7K3VP70</accession>
<dbReference type="InterPro" id="IPR029057">
    <property type="entry name" value="PRTase-like"/>
</dbReference>
<dbReference type="RefSeq" id="WP_164049213.1">
    <property type="nucleotide sequence ID" value="NZ_WUFV01000025.1"/>
</dbReference>
<keyword evidence="2" id="KW-0660">Purine salvage</keyword>
<evidence type="ECO:0000256" key="2">
    <source>
        <dbReference type="ARBA" id="ARBA00022726"/>
    </source>
</evidence>
<dbReference type="EC" id="2.4.2.7" evidence="4"/>
<gene>
    <name evidence="4" type="ORF">GR257_29800</name>
</gene>
<organism evidence="4 5">
    <name type="scientific">Rhizobium leguminosarum</name>
    <dbReference type="NCBI Taxonomy" id="384"/>
    <lineage>
        <taxon>Bacteria</taxon>
        <taxon>Pseudomonadati</taxon>
        <taxon>Pseudomonadota</taxon>
        <taxon>Alphaproteobacteria</taxon>
        <taxon>Hyphomicrobiales</taxon>
        <taxon>Rhizobiaceae</taxon>
        <taxon>Rhizobium/Agrobacterium group</taxon>
        <taxon>Rhizobium</taxon>
    </lineage>
</organism>
<dbReference type="CDD" id="cd06223">
    <property type="entry name" value="PRTases_typeI"/>
    <property type="match status" value="1"/>
</dbReference>
<evidence type="ECO:0000256" key="1">
    <source>
        <dbReference type="ARBA" id="ARBA00022679"/>
    </source>
</evidence>
<protein>
    <submittedName>
        <fullName evidence="4">Adenine phosphoribosyltransferase</fullName>
        <ecNumber evidence="4">2.4.2.7</ecNumber>
    </submittedName>
</protein>
<feature type="domain" description="Phosphoribosyltransferase" evidence="3">
    <location>
        <begin position="65"/>
        <end position="155"/>
    </location>
</feature>
<sequence length="187" mass="20056">MVNSLLREVYEKATVVKSGTHYTSVNELCDQVPALRPDVLWAATRELLRLGNFEGNKILSEEDKGAPLATAISLTTGMPLCMARWYPYAISGQLEISMKNEYFSGKLYLNGVAPGDKLILIEDTISTGGTMIALIEAARASGAEVVEALALVEKFENGGCEKVRAATGVTVKTAMQISVKETGVAVL</sequence>
<dbReference type="InterPro" id="IPR000836">
    <property type="entry name" value="PRTase_dom"/>
</dbReference>
<comment type="caution">
    <text evidence="4">The sequence shown here is derived from an EMBL/GenBank/DDBJ whole genome shotgun (WGS) entry which is preliminary data.</text>
</comment>
<dbReference type="AlphaFoldDB" id="A0A7K3VP70"/>
<dbReference type="GO" id="GO:0003999">
    <property type="term" value="F:adenine phosphoribosyltransferase activity"/>
    <property type="evidence" value="ECO:0007669"/>
    <property type="project" value="UniProtKB-EC"/>
</dbReference>
<dbReference type="PANTHER" id="PTHR43864:SF1">
    <property type="entry name" value="XANTHINE PHOSPHORIBOSYLTRANSFERASE"/>
    <property type="match status" value="1"/>
</dbReference>
<dbReference type="Pfam" id="PF00156">
    <property type="entry name" value="Pribosyltran"/>
    <property type="match status" value="1"/>
</dbReference>
<dbReference type="EMBL" id="WUFV01000025">
    <property type="protein sequence ID" value="NEK18986.1"/>
    <property type="molecule type" value="Genomic_DNA"/>
</dbReference>
<dbReference type="InterPro" id="IPR050118">
    <property type="entry name" value="Pur/Pyrimidine_PRTase"/>
</dbReference>
<dbReference type="SUPFAM" id="SSF53271">
    <property type="entry name" value="PRTase-like"/>
    <property type="match status" value="1"/>
</dbReference>
<evidence type="ECO:0000259" key="3">
    <source>
        <dbReference type="Pfam" id="PF00156"/>
    </source>
</evidence>
<reference evidence="4 5" key="1">
    <citation type="submission" date="2019-12" db="EMBL/GenBank/DDBJ databases">
        <title>Rhizobium genotypes associated with high levels of biological nitrogen fixation by grain legumes in a temperate-maritime cropping system.</title>
        <authorList>
            <person name="Maluk M."/>
            <person name="Francesc Ferrando Molina F."/>
            <person name="Lopez Del Egido L."/>
            <person name="Lafos M."/>
            <person name="Langarica-Fuentes A."/>
            <person name="Gebre Yohannes G."/>
            <person name="Young M.W."/>
            <person name="Martin P."/>
            <person name="Gantlett R."/>
            <person name="Kenicer G."/>
            <person name="Hawes C."/>
            <person name="Begg G.S."/>
            <person name="Quilliam R.S."/>
            <person name="Squire G.R."/>
            <person name="Poole P.S."/>
            <person name="Young P.W."/>
            <person name="Iannetta P.M."/>
            <person name="James E.K."/>
        </authorList>
    </citation>
    <scope>NUCLEOTIDE SEQUENCE [LARGE SCALE GENOMIC DNA]</scope>
    <source>
        <strain evidence="4 5">JHI54</strain>
    </source>
</reference>
<keyword evidence="4" id="KW-0328">Glycosyltransferase</keyword>
<dbReference type="GO" id="GO:0006166">
    <property type="term" value="P:purine ribonucleoside salvage"/>
    <property type="evidence" value="ECO:0007669"/>
    <property type="project" value="UniProtKB-KW"/>
</dbReference>